<gene>
    <name evidence="2" type="ORF">CN678_18905</name>
</gene>
<name>A0AB73QV07_9BACI</name>
<feature type="signal peptide" evidence="1">
    <location>
        <begin position="1"/>
        <end position="25"/>
    </location>
</feature>
<feature type="chain" id="PRO_5044504521" evidence="1">
    <location>
        <begin position="26"/>
        <end position="164"/>
    </location>
</feature>
<dbReference type="RefSeq" id="WP_098055406.1">
    <property type="nucleotide sequence ID" value="NZ_JBALSG010000080.1"/>
</dbReference>
<comment type="caution">
    <text evidence="2">The sequence shown here is derived from an EMBL/GenBank/DDBJ whole genome shotgun (WGS) entry which is preliminary data.</text>
</comment>
<accession>A0AB73QV07</accession>
<organism evidence="2">
    <name type="scientific">Bacillus toyonensis</name>
    <dbReference type="NCBI Taxonomy" id="155322"/>
    <lineage>
        <taxon>Bacteria</taxon>
        <taxon>Bacillati</taxon>
        <taxon>Bacillota</taxon>
        <taxon>Bacilli</taxon>
        <taxon>Bacillales</taxon>
        <taxon>Bacillaceae</taxon>
        <taxon>Bacillus</taxon>
        <taxon>Bacillus cereus group</taxon>
    </lineage>
</organism>
<reference evidence="2" key="1">
    <citation type="submission" date="2017-09" db="EMBL/GenBank/DDBJ databases">
        <title>Large-scale bioinformatics analysis of Bacillus genomes uncovers conserved roles of natural products in bacterial physiology.</title>
        <authorList>
            <consortium name="Agbiome Team Llc"/>
            <person name="Bleich R.M."/>
            <person name="Kirk G.J."/>
            <person name="Santa Maria K.C."/>
            <person name="Allen S.E."/>
            <person name="Farag S."/>
            <person name="Shank E.A."/>
            <person name="Bowers A."/>
        </authorList>
    </citation>
    <scope>NUCLEOTIDE SEQUENCE</scope>
    <source>
        <strain evidence="2">AFS005430</strain>
    </source>
</reference>
<dbReference type="AlphaFoldDB" id="A0AB73QV07"/>
<protein>
    <submittedName>
        <fullName evidence="2">Protein phosphatase 2C</fullName>
    </submittedName>
</protein>
<keyword evidence="1" id="KW-0732">Signal</keyword>
<evidence type="ECO:0000313" key="2">
    <source>
        <dbReference type="EMBL" id="PEI84682.1"/>
    </source>
</evidence>
<dbReference type="Proteomes" id="UP000220969">
    <property type="component" value="Unassembled WGS sequence"/>
</dbReference>
<evidence type="ECO:0000256" key="1">
    <source>
        <dbReference type="SAM" id="SignalP"/>
    </source>
</evidence>
<sequence>MFKKFKKFMMFAAAAIMLSAGFATAAPHEAHAAHWADNQMHWAFNKGIITADLRDSFATRQDAWLMISRWNGNFVGNYEQARQYMMRKGLSDGTRGTNWVTRNEFIGMLYKMRTGNSPWNPNTGFQAANYWGSEFYIFDGTRGNDAATRAEVISMMYNYNKKYR</sequence>
<proteinExistence type="predicted"/>
<dbReference type="EMBL" id="NUEH01000042">
    <property type="protein sequence ID" value="PEI84682.1"/>
    <property type="molecule type" value="Genomic_DNA"/>
</dbReference>